<keyword evidence="3" id="KW-1185">Reference proteome</keyword>
<dbReference type="Pfam" id="PF13698">
    <property type="entry name" value="DUF4156"/>
    <property type="match status" value="1"/>
</dbReference>
<dbReference type="Proteomes" id="UP000500970">
    <property type="component" value="Chromosome"/>
</dbReference>
<evidence type="ECO:0000256" key="1">
    <source>
        <dbReference type="SAM" id="SignalP"/>
    </source>
</evidence>
<evidence type="ECO:0000313" key="3">
    <source>
        <dbReference type="Proteomes" id="UP000500970"/>
    </source>
</evidence>
<evidence type="ECO:0000313" key="2">
    <source>
        <dbReference type="EMBL" id="QKH39706.1"/>
    </source>
</evidence>
<keyword evidence="1" id="KW-0732">Signal</keyword>
<reference evidence="2 3" key="1">
    <citation type="submission" date="2020-05" db="EMBL/GenBank/DDBJ databases">
        <title>FDA dAtabase for Regulatory Grade micrObial Sequences (FDA-ARGOS): Supporting development and validation of Infectious Disease Dx tests.</title>
        <authorList>
            <person name="Sproer C."/>
            <person name="Gronow S."/>
            <person name="Severitt S."/>
            <person name="Schroder I."/>
            <person name="Tallon L."/>
            <person name="Sadzewicz L."/>
            <person name="Zhao X."/>
            <person name="Vavikolanu K."/>
            <person name="Mehta A."/>
            <person name="Aluvathingal J."/>
            <person name="Nadendla S."/>
            <person name="Myers T."/>
            <person name="Yan Y."/>
            <person name="Sichtig H."/>
        </authorList>
    </citation>
    <scope>NUCLEOTIDE SEQUENCE [LARGE SCALE GENOMIC DNA]</scope>
    <source>
        <strain evidence="2 3">FDAARGOS_790</strain>
    </source>
</reference>
<sequence>MASLLACAATLAACAPTSLAPGPATSVRITHNEPGKECAFLGDVTGSQGNFLAGAITSNADLETGARNDLKNRAAAMGGNVVYLLTQRAGQTGGKDHQEQTNVTLSGNVYRCG</sequence>
<organism evidence="2 3">
    <name type="scientific">Achromobacter pestifer</name>
    <dbReference type="NCBI Taxonomy" id="1353889"/>
    <lineage>
        <taxon>Bacteria</taxon>
        <taxon>Pseudomonadati</taxon>
        <taxon>Pseudomonadota</taxon>
        <taxon>Betaproteobacteria</taxon>
        <taxon>Burkholderiales</taxon>
        <taxon>Alcaligenaceae</taxon>
        <taxon>Achromobacter</taxon>
    </lineage>
</organism>
<gene>
    <name evidence="2" type="ORF">FOC84_15885</name>
</gene>
<feature type="signal peptide" evidence="1">
    <location>
        <begin position="1"/>
        <end position="20"/>
    </location>
</feature>
<dbReference type="KEGG" id="apes:FOC84_15885"/>
<dbReference type="EMBL" id="CP053985">
    <property type="protein sequence ID" value="QKH39706.1"/>
    <property type="molecule type" value="Genomic_DNA"/>
</dbReference>
<proteinExistence type="predicted"/>
<accession>A0A7D4EC69</accession>
<name>A0A7D4EC69_9BURK</name>
<protein>
    <submittedName>
        <fullName evidence="2">DUF4156 domain-containing protein</fullName>
    </submittedName>
</protein>
<dbReference type="InterPro" id="IPR025294">
    <property type="entry name" value="DUF4156"/>
</dbReference>
<feature type="chain" id="PRO_5028982979" evidence="1">
    <location>
        <begin position="21"/>
        <end position="113"/>
    </location>
</feature>
<dbReference type="AlphaFoldDB" id="A0A7D4EC69"/>